<dbReference type="EMBL" id="FNST01000002">
    <property type="protein sequence ID" value="SEB61335.1"/>
    <property type="molecule type" value="Genomic_DNA"/>
</dbReference>
<dbReference type="RefSeq" id="WP_093460472.1">
    <property type="nucleotide sequence ID" value="NZ_FNST01000002.1"/>
</dbReference>
<sequence length="241" mass="26410">MSWGQHLSAVGGMLHDYSSAVLRRPRPRQHFAGTMRVPYIASWTGENAPPAAITTRHGRDGMGIGYADEYGIADRRRGALWIRVPAKPGAGAPLLDRVHALRQRQAMNFMLCQYCGRPTDDRPDGRHLFLLPAGAGRPVTDGERTTTPPVCDGCAVETWGCPSARRECVAVWVEEVTAWGVAGDVYAPTTLRPVPGEHGERFTLVAYGDPRLRWTLACREVVALHGCTAVDLEDLRERTAA</sequence>
<proteinExistence type="predicted"/>
<dbReference type="Proteomes" id="UP000198609">
    <property type="component" value="Unassembled WGS sequence"/>
</dbReference>
<reference evidence="2" key="1">
    <citation type="submission" date="2016-10" db="EMBL/GenBank/DDBJ databases">
        <authorList>
            <person name="Varghese N."/>
            <person name="Submissions S."/>
        </authorList>
    </citation>
    <scope>NUCLEOTIDE SEQUENCE [LARGE SCALE GENOMIC DNA]</scope>
    <source>
        <strain evidence="2">DSM 40318</strain>
    </source>
</reference>
<evidence type="ECO:0000313" key="1">
    <source>
        <dbReference type="EMBL" id="SEB61335.1"/>
    </source>
</evidence>
<keyword evidence="2" id="KW-1185">Reference proteome</keyword>
<evidence type="ECO:0000313" key="2">
    <source>
        <dbReference type="Proteomes" id="UP000198609"/>
    </source>
</evidence>
<accession>A0A1H4KT98</accession>
<gene>
    <name evidence="1" type="ORF">SAMN04490356_0934</name>
</gene>
<dbReference type="AlphaFoldDB" id="A0A1H4KT98"/>
<protein>
    <submittedName>
        <fullName evidence="1">Uncharacterized protein</fullName>
    </submittedName>
</protein>
<organism evidence="1 2">
    <name type="scientific">Streptomyces melanosporofaciens</name>
    <dbReference type="NCBI Taxonomy" id="67327"/>
    <lineage>
        <taxon>Bacteria</taxon>
        <taxon>Bacillati</taxon>
        <taxon>Actinomycetota</taxon>
        <taxon>Actinomycetes</taxon>
        <taxon>Kitasatosporales</taxon>
        <taxon>Streptomycetaceae</taxon>
        <taxon>Streptomyces</taxon>
        <taxon>Streptomyces violaceusniger group</taxon>
    </lineage>
</organism>
<name>A0A1H4KT98_STRMJ</name>